<reference evidence="2" key="1">
    <citation type="submission" date="2012-11" db="EMBL/GenBank/DDBJ databases">
        <title>Dependencies among metagenomic species, viruses, plasmids and units of genetic variation.</title>
        <authorList>
            <person name="Nielsen H.B."/>
            <person name="Almeida M."/>
            <person name="Juncker A.S."/>
            <person name="Rasmussen S."/>
            <person name="Li J."/>
            <person name="Sunagawa S."/>
            <person name="Plichta D."/>
            <person name="Gautier L."/>
            <person name="Le Chatelier E."/>
            <person name="Peletier E."/>
            <person name="Bonde I."/>
            <person name="Nielsen T."/>
            <person name="Manichanh C."/>
            <person name="Arumugam M."/>
            <person name="Batto J."/>
            <person name="Santos M.B.Q.D."/>
            <person name="Blom N."/>
            <person name="Borruel N."/>
            <person name="Burgdorf K.S."/>
            <person name="Boumezbeur F."/>
            <person name="Casellas F."/>
            <person name="Dore J."/>
            <person name="Guarner F."/>
            <person name="Hansen T."/>
            <person name="Hildebrand F."/>
            <person name="Kaas R.S."/>
            <person name="Kennedy S."/>
            <person name="Kristiansen K."/>
            <person name="Kultima J.R."/>
            <person name="Leonard P."/>
            <person name="Levenez F."/>
            <person name="Lund O."/>
            <person name="Moumen B."/>
            <person name="Le Paslier D."/>
            <person name="Pons N."/>
            <person name="Pedersen O."/>
            <person name="Prifti E."/>
            <person name="Qin J."/>
            <person name="Raes J."/>
            <person name="Tap J."/>
            <person name="Tims S."/>
            <person name="Ussery D.W."/>
            <person name="Yamada T."/>
            <person name="MetaHit consortium"/>
            <person name="Renault P."/>
            <person name="Sicheritz-Ponten T."/>
            <person name="Bork P."/>
            <person name="Wang J."/>
            <person name="Brunak S."/>
            <person name="Ehrlich S.D."/>
        </authorList>
    </citation>
    <scope>NUCLEOTIDE SEQUENCE [LARGE SCALE GENOMIC DNA]</scope>
</reference>
<comment type="caution">
    <text evidence="2">The sequence shown here is derived from an EMBL/GenBank/DDBJ whole genome shotgun (WGS) entry which is preliminary data.</text>
</comment>
<sequence>MRKITIDNTKNIHHLEFVLPERSGVYLLVGANGTGKTTLLVCLDRICNPYGFARGFSASKSFGEVDQYEHAKIQYDVDNPQTSLLFRKKTARWAVSPKGKSELLRNFGFSNSIFIKADSNRIDIAKDEIRAGDYVAADVNIKQDLNRIFETNKFNNLRRLRNANGRGRHATFFYVIRENGGKYYSEKRFSTGELAVLRLVEKLVSVENNAMVLLDEAEMALHPRIQKNLLDYLKNIAEQKNLTVFISTHSITMIKATDKHHIMLLNDKGRGRFEVLNPCYPAKAIGCVDFMDNIIYDAIFFVEDDMARLLLKKMLKICAQVDQRFTTITNCIVPVGGYEQTAILALNTKTQLHGRSKVFAVWDADVFTETIPSNERIATFYNDNREDIYNLGCTPEVWMVEQLESLQSEIVAELRERFHYEVSSILSSTEYMACNSTKPRKLAKQKMDVIVNKFAAASGDSSEVVLDILAQIIIDKTYSEGQIRSIVAPMLSKVH</sequence>
<dbReference type="InterPro" id="IPR051396">
    <property type="entry name" value="Bact_Antivir_Def_Nuclease"/>
</dbReference>
<dbReference type="Pfam" id="PF13304">
    <property type="entry name" value="AAA_21"/>
    <property type="match status" value="1"/>
</dbReference>
<dbReference type="PANTHER" id="PTHR43581:SF4">
    <property type="entry name" value="ATP_GTP PHOSPHATASE"/>
    <property type="match status" value="1"/>
</dbReference>
<evidence type="ECO:0000313" key="2">
    <source>
        <dbReference type="EMBL" id="CDC70773.1"/>
    </source>
</evidence>
<dbReference type="InterPro" id="IPR003593">
    <property type="entry name" value="AAA+_ATPase"/>
</dbReference>
<dbReference type="Proteomes" id="UP000018162">
    <property type="component" value="Unassembled WGS sequence"/>
</dbReference>
<name>R6TBI3_9FIRM</name>
<organism evidence="2 3">
    <name type="scientific">Agathobacter rectalis CAG:36</name>
    <dbReference type="NCBI Taxonomy" id="1263079"/>
    <lineage>
        <taxon>Bacteria</taxon>
        <taxon>Bacillati</taxon>
        <taxon>Bacillota</taxon>
        <taxon>Clostridia</taxon>
        <taxon>Lachnospirales</taxon>
        <taxon>Lachnospiraceae</taxon>
        <taxon>Agathobacter</taxon>
    </lineage>
</organism>
<dbReference type="EMBL" id="CBFV010000020">
    <property type="protein sequence ID" value="CDC70773.1"/>
    <property type="molecule type" value="Genomic_DNA"/>
</dbReference>
<dbReference type="PANTHER" id="PTHR43581">
    <property type="entry name" value="ATP/GTP PHOSPHATASE"/>
    <property type="match status" value="1"/>
</dbReference>
<feature type="domain" description="AAA+ ATPase" evidence="1">
    <location>
        <begin position="22"/>
        <end position="279"/>
    </location>
</feature>
<evidence type="ECO:0000313" key="3">
    <source>
        <dbReference type="Proteomes" id="UP000018162"/>
    </source>
</evidence>
<accession>R6TBI3</accession>
<proteinExistence type="predicted"/>
<dbReference type="GO" id="GO:0016887">
    <property type="term" value="F:ATP hydrolysis activity"/>
    <property type="evidence" value="ECO:0007669"/>
    <property type="project" value="InterPro"/>
</dbReference>
<dbReference type="SUPFAM" id="SSF52540">
    <property type="entry name" value="P-loop containing nucleoside triphosphate hydrolases"/>
    <property type="match status" value="1"/>
</dbReference>
<gene>
    <name evidence="2" type="ORF">BN626_00365</name>
</gene>
<evidence type="ECO:0000259" key="1">
    <source>
        <dbReference type="SMART" id="SM00382"/>
    </source>
</evidence>
<dbReference type="GO" id="GO:0005524">
    <property type="term" value="F:ATP binding"/>
    <property type="evidence" value="ECO:0007669"/>
    <property type="project" value="InterPro"/>
</dbReference>
<dbReference type="Gene3D" id="3.40.50.300">
    <property type="entry name" value="P-loop containing nucleotide triphosphate hydrolases"/>
    <property type="match status" value="1"/>
</dbReference>
<dbReference type="InterPro" id="IPR003959">
    <property type="entry name" value="ATPase_AAA_core"/>
</dbReference>
<dbReference type="InterPro" id="IPR027417">
    <property type="entry name" value="P-loop_NTPase"/>
</dbReference>
<dbReference type="SMART" id="SM00382">
    <property type="entry name" value="AAA"/>
    <property type="match status" value="1"/>
</dbReference>
<dbReference type="AlphaFoldDB" id="R6TBI3"/>
<protein>
    <submittedName>
        <fullName evidence="2">Putative atp binding protein</fullName>
    </submittedName>
</protein>